<comment type="caution">
    <text evidence="2">The sequence shown here is derived from an EMBL/GenBank/DDBJ whole genome shotgun (WGS) entry which is preliminary data.</text>
</comment>
<dbReference type="EMBL" id="QGKX02001347">
    <property type="protein sequence ID" value="KAF3525283.1"/>
    <property type="molecule type" value="Genomic_DNA"/>
</dbReference>
<evidence type="ECO:0000313" key="2">
    <source>
        <dbReference type="EMBL" id="KAF3525283.1"/>
    </source>
</evidence>
<name>A0A8S9PNK4_BRACR</name>
<accession>A0A8S9PNK4</accession>
<dbReference type="AlphaFoldDB" id="A0A8S9PNK4"/>
<organism evidence="2 3">
    <name type="scientific">Brassica cretica</name>
    <name type="common">Mustard</name>
    <dbReference type="NCBI Taxonomy" id="69181"/>
    <lineage>
        <taxon>Eukaryota</taxon>
        <taxon>Viridiplantae</taxon>
        <taxon>Streptophyta</taxon>
        <taxon>Embryophyta</taxon>
        <taxon>Tracheophyta</taxon>
        <taxon>Spermatophyta</taxon>
        <taxon>Magnoliopsida</taxon>
        <taxon>eudicotyledons</taxon>
        <taxon>Gunneridae</taxon>
        <taxon>Pentapetalae</taxon>
        <taxon>rosids</taxon>
        <taxon>malvids</taxon>
        <taxon>Brassicales</taxon>
        <taxon>Brassicaceae</taxon>
        <taxon>Brassiceae</taxon>
        <taxon>Brassica</taxon>
    </lineage>
</organism>
<dbReference type="Proteomes" id="UP000712600">
    <property type="component" value="Unassembled WGS sequence"/>
</dbReference>
<protein>
    <submittedName>
        <fullName evidence="2">Uncharacterized protein</fullName>
    </submittedName>
</protein>
<evidence type="ECO:0000256" key="1">
    <source>
        <dbReference type="SAM" id="MobiDB-lite"/>
    </source>
</evidence>
<reference evidence="2" key="1">
    <citation type="submission" date="2019-12" db="EMBL/GenBank/DDBJ databases">
        <title>Genome sequencing and annotation of Brassica cretica.</title>
        <authorList>
            <person name="Studholme D.J."/>
            <person name="Sarris P."/>
        </authorList>
    </citation>
    <scope>NUCLEOTIDE SEQUENCE</scope>
    <source>
        <strain evidence="2">PFS-109/04</strain>
        <tissue evidence="2">Leaf</tissue>
    </source>
</reference>
<feature type="region of interest" description="Disordered" evidence="1">
    <location>
        <begin position="24"/>
        <end position="44"/>
    </location>
</feature>
<gene>
    <name evidence="2" type="ORF">F2Q69_00046608</name>
</gene>
<evidence type="ECO:0000313" key="3">
    <source>
        <dbReference type="Proteomes" id="UP000712600"/>
    </source>
</evidence>
<feature type="compositionally biased region" description="Basic and acidic residues" evidence="1">
    <location>
        <begin position="31"/>
        <end position="44"/>
    </location>
</feature>
<sequence length="269" mass="29179">MGIYRRTVVVGIYRRTYPSEFTDEPCSSECTEEHSASELSEERSPSLLRSTPTAVLRARGRQRLTPLLSVFAVCSVLPFPSHPSRYLVLWKELRHGVSRSAPGRFGSVAGYLRSVVLISPEAFGLEARGVSSGSLLLFLSVLFEDCPSSWSGVKRPPFTAAWGLAVGQKSDSRSGKALGFEVPSPVVYGCTLFLPVAALPLSCRFHFAGRGLLWLVVEVISSASGFYSSLQGGVYLEAQSSLVQVLCTRARIIRRVQIGSVGAEATFLV</sequence>
<proteinExistence type="predicted"/>